<evidence type="ECO:0000313" key="2">
    <source>
        <dbReference type="Proteomes" id="UP001500618"/>
    </source>
</evidence>
<protein>
    <submittedName>
        <fullName evidence="1">Uncharacterized protein</fullName>
    </submittedName>
</protein>
<reference evidence="1 2" key="1">
    <citation type="journal article" date="2019" name="Int. J. Syst. Evol. Microbiol.">
        <title>The Global Catalogue of Microorganisms (GCM) 10K type strain sequencing project: providing services to taxonomists for standard genome sequencing and annotation.</title>
        <authorList>
            <consortium name="The Broad Institute Genomics Platform"/>
            <consortium name="The Broad Institute Genome Sequencing Center for Infectious Disease"/>
            <person name="Wu L."/>
            <person name="Ma J."/>
        </authorList>
    </citation>
    <scope>NUCLEOTIDE SEQUENCE [LARGE SCALE GENOMIC DNA]</scope>
    <source>
        <strain evidence="1 2">JCM 14718</strain>
    </source>
</reference>
<organism evidence="1 2">
    <name type="scientific">Fodinicola feengrottensis</name>
    <dbReference type="NCBI Taxonomy" id="435914"/>
    <lineage>
        <taxon>Bacteria</taxon>
        <taxon>Bacillati</taxon>
        <taxon>Actinomycetota</taxon>
        <taxon>Actinomycetes</taxon>
        <taxon>Mycobacteriales</taxon>
        <taxon>Fodinicola</taxon>
    </lineage>
</organism>
<accession>A0ABN2FSN8</accession>
<gene>
    <name evidence="1" type="ORF">GCM10009765_03710</name>
</gene>
<name>A0ABN2FSN8_9ACTN</name>
<sequence length="139" mass="15368">MECGDNVAVVNNHLFEHIGGIVVDDVFVVQAIGVVVPFATGGLDLVSFDYLQVRLNLDGREQVLVGVHDLVCGLPPRLNPGRCLLRRIRRELVQVFQSLGHRGWRVGGRVGVEDQRIARAGLAAEFVSERVPLLLQRPR</sequence>
<proteinExistence type="predicted"/>
<dbReference type="RefSeq" id="WP_344306477.1">
    <property type="nucleotide sequence ID" value="NZ_BAAANY010000001.1"/>
</dbReference>
<dbReference type="Proteomes" id="UP001500618">
    <property type="component" value="Unassembled WGS sequence"/>
</dbReference>
<keyword evidence="2" id="KW-1185">Reference proteome</keyword>
<dbReference type="EMBL" id="BAAANY010000001">
    <property type="protein sequence ID" value="GAA1657441.1"/>
    <property type="molecule type" value="Genomic_DNA"/>
</dbReference>
<evidence type="ECO:0000313" key="1">
    <source>
        <dbReference type="EMBL" id="GAA1657441.1"/>
    </source>
</evidence>
<comment type="caution">
    <text evidence="1">The sequence shown here is derived from an EMBL/GenBank/DDBJ whole genome shotgun (WGS) entry which is preliminary data.</text>
</comment>